<evidence type="ECO:0000313" key="3">
    <source>
        <dbReference type="Proteomes" id="UP001162029"/>
    </source>
</evidence>
<protein>
    <recommendedName>
        <fullName evidence="1">N-acetyltransferase domain-containing protein</fullName>
    </recommendedName>
</protein>
<evidence type="ECO:0000259" key="1">
    <source>
        <dbReference type="PROSITE" id="PS51186"/>
    </source>
</evidence>
<dbReference type="Gene3D" id="3.40.630.30">
    <property type="match status" value="1"/>
</dbReference>
<name>A0AAV0VDD7_9STRA</name>
<dbReference type="PROSITE" id="PS51186">
    <property type="entry name" value="GNAT"/>
    <property type="match status" value="1"/>
</dbReference>
<reference evidence="2" key="1">
    <citation type="submission" date="2022-12" db="EMBL/GenBank/DDBJ databases">
        <authorList>
            <person name="Webb A."/>
        </authorList>
    </citation>
    <scope>NUCLEOTIDE SEQUENCE</scope>
    <source>
        <strain evidence="2">Pd1</strain>
    </source>
</reference>
<organism evidence="2 3">
    <name type="scientific">Peronospora destructor</name>
    <dbReference type="NCBI Taxonomy" id="86335"/>
    <lineage>
        <taxon>Eukaryota</taxon>
        <taxon>Sar</taxon>
        <taxon>Stramenopiles</taxon>
        <taxon>Oomycota</taxon>
        <taxon>Peronosporomycetes</taxon>
        <taxon>Peronosporales</taxon>
        <taxon>Peronosporaceae</taxon>
        <taxon>Peronospora</taxon>
    </lineage>
</organism>
<evidence type="ECO:0000313" key="2">
    <source>
        <dbReference type="EMBL" id="CAI5747194.1"/>
    </source>
</evidence>
<proteinExistence type="predicted"/>
<dbReference type="AlphaFoldDB" id="A0AAV0VDD7"/>
<gene>
    <name evidence="2" type="ORF">PDE001_LOCUS12118</name>
</gene>
<keyword evidence="3" id="KW-1185">Reference proteome</keyword>
<dbReference type="InterPro" id="IPR016181">
    <property type="entry name" value="Acyl_CoA_acyltransferase"/>
</dbReference>
<comment type="caution">
    <text evidence="2">The sequence shown here is derived from an EMBL/GenBank/DDBJ whole genome shotgun (WGS) entry which is preliminary data.</text>
</comment>
<dbReference type="Proteomes" id="UP001162029">
    <property type="component" value="Unassembled WGS sequence"/>
</dbReference>
<dbReference type="SUPFAM" id="SSF55729">
    <property type="entry name" value="Acyl-CoA N-acyltransferases (Nat)"/>
    <property type="match status" value="1"/>
</dbReference>
<dbReference type="InterPro" id="IPR000182">
    <property type="entry name" value="GNAT_dom"/>
</dbReference>
<dbReference type="EMBL" id="CANTFM010002683">
    <property type="protein sequence ID" value="CAI5747194.1"/>
    <property type="molecule type" value="Genomic_DNA"/>
</dbReference>
<feature type="domain" description="N-acetyltransferase" evidence="1">
    <location>
        <begin position="64"/>
        <end position="216"/>
    </location>
</feature>
<sequence>METKDDVRALSCSVCGHNHEQGVKCTICGHTGKSRSYKGFKKTFTAFEFTVQGFDCLGQDEAIAHTATALERANLALWTFVQILRGRIFPNMAKVLPDDPTSRHLVAFVGDGPMGITRWRPASEESGSQVIIIEYLGIVGNKRRQGYASRFLRAIIEDIEAMYAQQPTHPQALVAYIPQNDSFADMELFQSLGFQPAPKGEVPYDSSLLRMRMAWLQPLLDYRTRAKD</sequence>
<dbReference type="GO" id="GO:0016747">
    <property type="term" value="F:acyltransferase activity, transferring groups other than amino-acyl groups"/>
    <property type="evidence" value="ECO:0007669"/>
    <property type="project" value="InterPro"/>
</dbReference>
<accession>A0AAV0VDD7</accession>